<protein>
    <recommendedName>
        <fullName evidence="1">Protein YOP1</fullName>
    </recommendedName>
</protein>
<name>A0A165IRV9_EXIGL</name>
<dbReference type="GO" id="GO:0016020">
    <property type="term" value="C:membrane"/>
    <property type="evidence" value="ECO:0007669"/>
    <property type="project" value="UniProtKB-SubCell"/>
</dbReference>
<keyword evidence="1" id="KW-0472">Membrane</keyword>
<evidence type="ECO:0000313" key="3">
    <source>
        <dbReference type="EMBL" id="KZV93788.1"/>
    </source>
</evidence>
<dbReference type="STRING" id="1314781.A0A165IRV9"/>
<dbReference type="InParanoid" id="A0A165IRV9"/>
<proteinExistence type="inferred from homology"/>
<evidence type="ECO:0000313" key="4">
    <source>
        <dbReference type="Proteomes" id="UP000077266"/>
    </source>
</evidence>
<feature type="compositionally biased region" description="Low complexity" evidence="2">
    <location>
        <begin position="171"/>
        <end position="180"/>
    </location>
</feature>
<dbReference type="OrthoDB" id="434647at2759"/>
<dbReference type="Proteomes" id="UP000077266">
    <property type="component" value="Unassembled WGS sequence"/>
</dbReference>
<comment type="caution">
    <text evidence="1">Lacks conserved residue(s) required for the propagation of feature annotation.</text>
</comment>
<keyword evidence="1" id="KW-1133">Transmembrane helix</keyword>
<feature type="compositionally biased region" description="Pro residues" evidence="2">
    <location>
        <begin position="181"/>
        <end position="190"/>
    </location>
</feature>
<dbReference type="EMBL" id="KV425984">
    <property type="protein sequence ID" value="KZV93788.1"/>
    <property type="molecule type" value="Genomic_DNA"/>
</dbReference>
<accession>A0A165IRV9</accession>
<comment type="subcellular location">
    <subcellularLocation>
        <location evidence="1">Membrane</location>
        <topology evidence="1">Multi-pass membrane protein</topology>
    </subcellularLocation>
</comment>
<keyword evidence="4" id="KW-1185">Reference proteome</keyword>
<dbReference type="AlphaFoldDB" id="A0A165IRV9"/>
<sequence length="190" mass="21260">MLYYTLRFLTLSHRPVSDAELERWVKHWAVLGVFVAFEYLFEWFIYWLPFYYEIKTIFLLFCSLPQTQGAIYVYDMYLSPFLTRNETVIDAHIDSARSNILTFLQARLSGVFQAVYQALTNAQAQAAQNAQANNKPAPQPVVAVPAQLASNLYGFLGSVLAGSIAKANAPAAQQQAQPQQVPLPPTPAAQ</sequence>
<keyword evidence="1" id="KW-0812">Transmembrane</keyword>
<gene>
    <name evidence="3" type="ORF">EXIGLDRAFT_835491</name>
</gene>
<comment type="similarity">
    <text evidence="1">Belongs to the DP1 family.</text>
</comment>
<reference evidence="3 4" key="1">
    <citation type="journal article" date="2016" name="Mol. Biol. Evol.">
        <title>Comparative Genomics of Early-Diverging Mushroom-Forming Fungi Provides Insights into the Origins of Lignocellulose Decay Capabilities.</title>
        <authorList>
            <person name="Nagy L.G."/>
            <person name="Riley R."/>
            <person name="Tritt A."/>
            <person name="Adam C."/>
            <person name="Daum C."/>
            <person name="Floudas D."/>
            <person name="Sun H."/>
            <person name="Yadav J.S."/>
            <person name="Pangilinan J."/>
            <person name="Larsson K.H."/>
            <person name="Matsuura K."/>
            <person name="Barry K."/>
            <person name="Labutti K."/>
            <person name="Kuo R."/>
            <person name="Ohm R.A."/>
            <person name="Bhattacharya S.S."/>
            <person name="Shirouzu T."/>
            <person name="Yoshinaga Y."/>
            <person name="Martin F.M."/>
            <person name="Grigoriev I.V."/>
            <person name="Hibbett D.S."/>
        </authorList>
    </citation>
    <scope>NUCLEOTIDE SEQUENCE [LARGE SCALE GENOMIC DNA]</scope>
    <source>
        <strain evidence="3 4">HHB12029</strain>
    </source>
</reference>
<feature type="transmembrane region" description="Helical" evidence="1">
    <location>
        <begin position="28"/>
        <end position="48"/>
    </location>
</feature>
<dbReference type="Pfam" id="PF03134">
    <property type="entry name" value="TB2_DP1_HVA22"/>
    <property type="match status" value="1"/>
</dbReference>
<feature type="region of interest" description="Disordered" evidence="2">
    <location>
        <begin position="171"/>
        <end position="190"/>
    </location>
</feature>
<organism evidence="3 4">
    <name type="scientific">Exidia glandulosa HHB12029</name>
    <dbReference type="NCBI Taxonomy" id="1314781"/>
    <lineage>
        <taxon>Eukaryota</taxon>
        <taxon>Fungi</taxon>
        <taxon>Dikarya</taxon>
        <taxon>Basidiomycota</taxon>
        <taxon>Agaricomycotina</taxon>
        <taxon>Agaricomycetes</taxon>
        <taxon>Auriculariales</taxon>
        <taxon>Exidiaceae</taxon>
        <taxon>Exidia</taxon>
    </lineage>
</organism>
<evidence type="ECO:0000256" key="2">
    <source>
        <dbReference type="SAM" id="MobiDB-lite"/>
    </source>
</evidence>
<dbReference type="InterPro" id="IPR004345">
    <property type="entry name" value="TB2_DP1_HVA22"/>
</dbReference>
<evidence type="ECO:0000256" key="1">
    <source>
        <dbReference type="RuleBase" id="RU362006"/>
    </source>
</evidence>
<dbReference type="PANTHER" id="PTHR12300">
    <property type="entry name" value="HVA22-LIKE PROTEINS"/>
    <property type="match status" value="1"/>
</dbReference>